<dbReference type="RefSeq" id="WP_306375240.1">
    <property type="nucleotide sequence ID" value="NZ_JASAYL010000006.1"/>
</dbReference>
<dbReference type="Gene3D" id="3.40.1410.10">
    <property type="entry name" value="Chorismate lyase-like"/>
    <property type="match status" value="1"/>
</dbReference>
<evidence type="ECO:0000256" key="3">
    <source>
        <dbReference type="ARBA" id="ARBA00023239"/>
    </source>
</evidence>
<evidence type="ECO:0000256" key="1">
    <source>
        <dbReference type="ARBA" id="ARBA00022490"/>
    </source>
</evidence>
<dbReference type="GO" id="GO:0006744">
    <property type="term" value="P:ubiquinone biosynthetic process"/>
    <property type="evidence" value="ECO:0007669"/>
    <property type="project" value="UniProtKB-KW"/>
</dbReference>
<dbReference type="Pfam" id="PF04345">
    <property type="entry name" value="Chor_lyase"/>
    <property type="match status" value="1"/>
</dbReference>
<evidence type="ECO:0000256" key="2">
    <source>
        <dbReference type="ARBA" id="ARBA00022688"/>
    </source>
</evidence>
<dbReference type="PANTHER" id="PTHR38683">
    <property type="entry name" value="CHORISMATE PYRUVATE-LYASE"/>
    <property type="match status" value="1"/>
</dbReference>
<dbReference type="AlphaFoldDB" id="A0AAJ6N9M5"/>
<dbReference type="EMBL" id="JASAYQ010000007">
    <property type="protein sequence ID" value="MDP8172764.1"/>
    <property type="molecule type" value="Genomic_DNA"/>
</dbReference>
<evidence type="ECO:0000313" key="4">
    <source>
        <dbReference type="EMBL" id="MDP8172764.1"/>
    </source>
</evidence>
<keyword evidence="2" id="KW-0831">Ubiquinone biosynthesis</keyword>
<dbReference type="GO" id="GO:0005829">
    <property type="term" value="C:cytosol"/>
    <property type="evidence" value="ECO:0007669"/>
    <property type="project" value="TreeGrafter"/>
</dbReference>
<name>A0AAJ6N9M5_9PAST</name>
<protein>
    <submittedName>
        <fullName evidence="4">Chorismate lyase</fullName>
        <ecNumber evidence="4">4.1.3.40</ecNumber>
    </submittedName>
</protein>
<dbReference type="InterPro" id="IPR028978">
    <property type="entry name" value="Chorismate_lyase_/UTRA_dom_sf"/>
</dbReference>
<accession>A0AAJ6N9M5</accession>
<dbReference type="InterPro" id="IPR007440">
    <property type="entry name" value="Chorismate--pyruvate_lyase"/>
</dbReference>
<proteinExistence type="predicted"/>
<dbReference type="Proteomes" id="UP001236239">
    <property type="component" value="Unassembled WGS sequence"/>
</dbReference>
<reference evidence="4" key="1">
    <citation type="journal article" date="2023" name="Front. Microbiol.">
        <title>Phylogeography and host specificity of Pasteurellaceae pathogenic to sea-farmed fish in the north-east Atlantic.</title>
        <authorList>
            <person name="Gulla S."/>
            <person name="Colquhoun D.J."/>
            <person name="Olsen A.B."/>
            <person name="Spilsberg B."/>
            <person name="Lagesen K."/>
            <person name="Aakesson C.P."/>
            <person name="Strom S."/>
            <person name="Manji F."/>
            <person name="Birkbeck T.H."/>
            <person name="Nilsen H.K."/>
        </authorList>
    </citation>
    <scope>NUCLEOTIDE SEQUENCE</scope>
    <source>
        <strain evidence="4">TW16_20</strain>
    </source>
</reference>
<gene>
    <name evidence="4" type="ORF">QJU93_05270</name>
</gene>
<dbReference type="PANTHER" id="PTHR38683:SF1">
    <property type="entry name" value="CHORISMATE PYRUVATE-LYASE"/>
    <property type="match status" value="1"/>
</dbReference>
<comment type="caution">
    <text evidence="4">The sequence shown here is derived from an EMBL/GenBank/DDBJ whole genome shotgun (WGS) entry which is preliminary data.</text>
</comment>
<keyword evidence="1" id="KW-0963">Cytoplasm</keyword>
<dbReference type="EC" id="4.1.3.40" evidence="4"/>
<dbReference type="SUPFAM" id="SSF64288">
    <property type="entry name" value="Chorismate lyase-like"/>
    <property type="match status" value="1"/>
</dbReference>
<sequence length="162" mass="19053">MKNFYSQILSRANWQCDDTSLSVLQKDWLMHHGSLTVKLQQHYKEVSVQVISQQWFAKNERNLTAYWQRDVLLLGDDKEIIFAQTQIPQITVENVAQDLLTLGNESIGLWLFPQKPQRLNLEWTQDPQTGLYARHSTLLLDNYPLKIKELFLENFSFPENSE</sequence>
<keyword evidence="3 4" id="KW-0456">Lyase</keyword>
<evidence type="ECO:0000313" key="5">
    <source>
        <dbReference type="Proteomes" id="UP001236239"/>
    </source>
</evidence>
<dbReference type="GO" id="GO:0008813">
    <property type="term" value="F:chorismate lyase activity"/>
    <property type="evidence" value="ECO:0007669"/>
    <property type="project" value="UniProtKB-EC"/>
</dbReference>
<organism evidence="4 5">
    <name type="scientific">Phocoenobacter skyensis</name>
    <dbReference type="NCBI Taxonomy" id="97481"/>
    <lineage>
        <taxon>Bacteria</taxon>
        <taxon>Pseudomonadati</taxon>
        <taxon>Pseudomonadota</taxon>
        <taxon>Gammaproteobacteria</taxon>
        <taxon>Pasteurellales</taxon>
        <taxon>Pasteurellaceae</taxon>
        <taxon>Phocoenobacter</taxon>
    </lineage>
</organism>